<dbReference type="OrthoDB" id="5849902at2759"/>
<dbReference type="PANTHER" id="PTHR12479:SF19">
    <property type="entry name" value="MARVEL DOMAIN-CONTAINING PROTEIN"/>
    <property type="match status" value="1"/>
</dbReference>
<dbReference type="Proteomes" id="UP000008281">
    <property type="component" value="Unassembled WGS sequence"/>
</dbReference>
<feature type="transmembrane region" description="Helical" evidence="6">
    <location>
        <begin position="53"/>
        <end position="76"/>
    </location>
</feature>
<evidence type="ECO:0008006" key="9">
    <source>
        <dbReference type="Google" id="ProtNLM"/>
    </source>
</evidence>
<evidence type="ECO:0000256" key="3">
    <source>
        <dbReference type="ARBA" id="ARBA00022989"/>
    </source>
</evidence>
<comment type="subcellular location">
    <subcellularLocation>
        <location evidence="1">Endomembrane system</location>
        <topology evidence="1">Multi-pass membrane protein</topology>
    </subcellularLocation>
</comment>
<evidence type="ECO:0000313" key="8">
    <source>
        <dbReference type="Proteomes" id="UP000008281"/>
    </source>
</evidence>
<evidence type="ECO:0000256" key="2">
    <source>
        <dbReference type="ARBA" id="ARBA00022692"/>
    </source>
</evidence>
<feature type="region of interest" description="Disordered" evidence="5">
    <location>
        <begin position="190"/>
        <end position="216"/>
    </location>
</feature>
<organism evidence="8">
    <name type="scientific">Caenorhabditis remanei</name>
    <name type="common">Caenorhabditis vulgaris</name>
    <dbReference type="NCBI Taxonomy" id="31234"/>
    <lineage>
        <taxon>Eukaryota</taxon>
        <taxon>Metazoa</taxon>
        <taxon>Ecdysozoa</taxon>
        <taxon>Nematoda</taxon>
        <taxon>Chromadorea</taxon>
        <taxon>Rhabditida</taxon>
        <taxon>Rhabditina</taxon>
        <taxon>Rhabditomorpha</taxon>
        <taxon>Rhabditoidea</taxon>
        <taxon>Rhabditidae</taxon>
        <taxon>Peloderinae</taxon>
        <taxon>Caenorhabditis</taxon>
    </lineage>
</organism>
<sequence length="216" mass="24896">MTKSYIPCSNLKCSIFNFQTAGLVVAVVELFLCALAVYGLFRNFHLFGSNYFIWFLLGIISVFIILIAIALFVYAIKSENARWLIPHLSAQIFLVIFLFLVAFIVAILMLFGAYRGIRNLLGVSNYYMSDDSTFLLGIMIIVIYLLVALLELFFLYIVYRLYKHLCHYESIDNENRVNWQVVNDFPKDNKHGSAAMGDQYPYGDDRRNDGNGQRYL</sequence>
<name>E3LMZ8_CAERE</name>
<keyword evidence="4 6" id="KW-0472">Membrane</keyword>
<evidence type="ECO:0000313" key="7">
    <source>
        <dbReference type="EMBL" id="EFP03208.1"/>
    </source>
</evidence>
<proteinExistence type="predicted"/>
<keyword evidence="8" id="KW-1185">Reference proteome</keyword>
<evidence type="ECO:0000256" key="4">
    <source>
        <dbReference type="ARBA" id="ARBA00023136"/>
    </source>
</evidence>
<dbReference type="AlphaFoldDB" id="E3LMZ8"/>
<feature type="transmembrane region" description="Helical" evidence="6">
    <location>
        <begin position="21"/>
        <end position="41"/>
    </location>
</feature>
<dbReference type="FunCoup" id="E3LMZ8">
    <property type="interactions" value="219"/>
</dbReference>
<keyword evidence="2 6" id="KW-0812">Transmembrane</keyword>
<dbReference type="InterPro" id="IPR051115">
    <property type="entry name" value="LAPTM_transporter"/>
</dbReference>
<dbReference type="GO" id="GO:0012505">
    <property type="term" value="C:endomembrane system"/>
    <property type="evidence" value="ECO:0007669"/>
    <property type="project" value="UniProtKB-SubCell"/>
</dbReference>
<gene>
    <name evidence="7" type="ORF">CRE_28256</name>
</gene>
<dbReference type="OMA" id="FRNFHLF"/>
<dbReference type="PANTHER" id="PTHR12479">
    <property type="entry name" value="LYSOSOMAL-ASSOCIATED TRANSMEMBRANE PROTEIN"/>
    <property type="match status" value="1"/>
</dbReference>
<dbReference type="eggNOG" id="ENOG502S489">
    <property type="taxonomic scope" value="Eukaryota"/>
</dbReference>
<keyword evidence="3 6" id="KW-1133">Transmembrane helix</keyword>
<feature type="transmembrane region" description="Helical" evidence="6">
    <location>
        <begin position="134"/>
        <end position="159"/>
    </location>
</feature>
<dbReference type="EMBL" id="DS268411">
    <property type="protein sequence ID" value="EFP03208.1"/>
    <property type="molecule type" value="Genomic_DNA"/>
</dbReference>
<feature type="transmembrane region" description="Helical" evidence="6">
    <location>
        <begin position="88"/>
        <end position="114"/>
    </location>
</feature>
<evidence type="ECO:0000256" key="1">
    <source>
        <dbReference type="ARBA" id="ARBA00004127"/>
    </source>
</evidence>
<evidence type="ECO:0000256" key="5">
    <source>
        <dbReference type="SAM" id="MobiDB-lite"/>
    </source>
</evidence>
<evidence type="ECO:0000256" key="6">
    <source>
        <dbReference type="SAM" id="Phobius"/>
    </source>
</evidence>
<dbReference type="HOGENOM" id="CLU_1311072_0_0_1"/>
<reference evidence="7" key="1">
    <citation type="submission" date="2007-07" db="EMBL/GenBank/DDBJ databases">
        <title>PCAP assembly of the Caenorhabditis remanei genome.</title>
        <authorList>
            <consortium name="The Caenorhabditis remanei Sequencing Consortium"/>
            <person name="Wilson R.K."/>
        </authorList>
    </citation>
    <scope>NUCLEOTIDE SEQUENCE [LARGE SCALE GENOMIC DNA]</scope>
    <source>
        <strain evidence="7">PB4641</strain>
    </source>
</reference>
<dbReference type="GO" id="GO:0005765">
    <property type="term" value="C:lysosomal membrane"/>
    <property type="evidence" value="ECO:0007669"/>
    <property type="project" value="TreeGrafter"/>
</dbReference>
<dbReference type="InParanoid" id="E3LMZ8"/>
<accession>E3LMZ8</accession>
<protein>
    <recommendedName>
        <fullName evidence="9">MARVEL domain-containing protein</fullName>
    </recommendedName>
</protein>